<feature type="transmembrane region" description="Helical" evidence="8">
    <location>
        <begin position="25"/>
        <end position="45"/>
    </location>
</feature>
<dbReference type="EMBL" id="UHIO01000001">
    <property type="protein sequence ID" value="SUP44901.1"/>
    <property type="molecule type" value="Genomic_DNA"/>
</dbReference>
<reference evidence="9 10" key="1">
    <citation type="submission" date="2018-06" db="EMBL/GenBank/DDBJ databases">
        <authorList>
            <consortium name="Pathogen Informatics"/>
            <person name="Doyle S."/>
        </authorList>
    </citation>
    <scope>NUCLEOTIDE SEQUENCE [LARGE SCALE GENOMIC DNA]</scope>
    <source>
        <strain evidence="9 10">NCTC12020</strain>
    </source>
</reference>
<proteinExistence type="inferred from homology"/>
<evidence type="ECO:0000313" key="9">
    <source>
        <dbReference type="EMBL" id="SUP44901.1"/>
    </source>
</evidence>
<dbReference type="AlphaFoldDB" id="A0A380NMQ2"/>
<organism evidence="9 10">
    <name type="scientific">Veillonella criceti</name>
    <dbReference type="NCBI Taxonomy" id="103891"/>
    <lineage>
        <taxon>Bacteria</taxon>
        <taxon>Bacillati</taxon>
        <taxon>Bacillota</taxon>
        <taxon>Negativicutes</taxon>
        <taxon>Veillonellales</taxon>
        <taxon>Veillonellaceae</taxon>
        <taxon>Veillonella</taxon>
    </lineage>
</organism>
<dbReference type="RefSeq" id="WP_245935715.1">
    <property type="nucleotide sequence ID" value="NZ_UHIO01000001.1"/>
</dbReference>
<dbReference type="GO" id="GO:0005886">
    <property type="term" value="C:plasma membrane"/>
    <property type="evidence" value="ECO:0007669"/>
    <property type="project" value="UniProtKB-SubCell"/>
</dbReference>
<comment type="subcellular location">
    <subcellularLocation>
        <location evidence="1">Cell membrane</location>
        <topology evidence="1">Multi-pass membrane protein</topology>
    </subcellularLocation>
</comment>
<accession>A0A380NMQ2</accession>
<evidence type="ECO:0000256" key="6">
    <source>
        <dbReference type="ARBA" id="ARBA00022989"/>
    </source>
</evidence>
<dbReference type="NCBIfam" id="NF037994">
    <property type="entry name" value="DcuC_1"/>
    <property type="match status" value="1"/>
</dbReference>
<keyword evidence="10" id="KW-1185">Reference proteome</keyword>
<feature type="transmembrane region" description="Helical" evidence="8">
    <location>
        <begin position="169"/>
        <end position="197"/>
    </location>
</feature>
<evidence type="ECO:0000256" key="4">
    <source>
        <dbReference type="ARBA" id="ARBA00022475"/>
    </source>
</evidence>
<feature type="transmembrane region" description="Helical" evidence="8">
    <location>
        <begin position="296"/>
        <end position="320"/>
    </location>
</feature>
<feature type="transmembrane region" description="Helical" evidence="8">
    <location>
        <begin position="52"/>
        <end position="71"/>
    </location>
</feature>
<feature type="transmembrane region" description="Helical" evidence="8">
    <location>
        <begin position="257"/>
        <end position="276"/>
    </location>
</feature>
<sequence>MMQLLGGVIVIVAFAAIIRKYETRTVLLIAGALMCLIGGVMGQFMDSFVKTMIHGSLVPTICTVMGFAFVMKHTECDQHLVHALSGLISKSHAVIIPLAMLVTWWLNIAVTSAAGAAAAIGSILIPALIAAGVHPAMAGAAILAGTWGSTISPGNTHVAFISKMASVDVMYVVLETAVPAIIASFVVAIALTLVAAVKKEGPSKARQQALESEGDASLTAKLKVNPLKALAPIIPLVILVVTNLNLPMIKAMGISKVSVPAAMIIGCVIALLIARANPQEVTKNFFKGMGEAYGSIIGLIIAAAVFTQGMQAMGLTDALLTYMKDSESIAKIAGSFGPFIIAILCGSGDAAALAFNGAITPHAATFGMNMVDLGSLAQISGAIGRSTSPVAGAAIICATLAKVSPMELAKRNIIPMLAGVITFLILF</sequence>
<evidence type="ECO:0000256" key="5">
    <source>
        <dbReference type="ARBA" id="ARBA00022692"/>
    </source>
</evidence>
<keyword evidence="3" id="KW-0813">Transport</keyword>
<dbReference type="PANTHER" id="PTHR42002">
    <property type="entry name" value="ANAEROBIC C4-DICARBOXYLATE TRANSPORTER DCUC-RELATED"/>
    <property type="match status" value="1"/>
</dbReference>
<keyword evidence="4" id="KW-1003">Cell membrane</keyword>
<dbReference type="Proteomes" id="UP000255367">
    <property type="component" value="Unassembled WGS sequence"/>
</dbReference>
<keyword evidence="5 8" id="KW-0812">Transmembrane</keyword>
<dbReference type="Pfam" id="PF03606">
    <property type="entry name" value="DcuC"/>
    <property type="match status" value="1"/>
</dbReference>
<evidence type="ECO:0000313" key="10">
    <source>
        <dbReference type="Proteomes" id="UP000255367"/>
    </source>
</evidence>
<keyword evidence="6 8" id="KW-1133">Transmembrane helix</keyword>
<evidence type="ECO:0000256" key="1">
    <source>
        <dbReference type="ARBA" id="ARBA00004651"/>
    </source>
</evidence>
<dbReference type="InterPro" id="IPR004669">
    <property type="entry name" value="C4_dicarb_anaerob_car"/>
</dbReference>
<dbReference type="GO" id="GO:0015556">
    <property type="term" value="F:C4-dicarboxylate transmembrane transporter activity"/>
    <property type="evidence" value="ECO:0007669"/>
    <property type="project" value="InterPro"/>
</dbReference>
<dbReference type="InterPro" id="IPR018385">
    <property type="entry name" value="C4_dicarb_anaerob_car-like"/>
</dbReference>
<dbReference type="PANTHER" id="PTHR42002:SF2">
    <property type="entry name" value="ANAEROBIC C4-DICARBOXYLATE TRANSPORTER DCUC-RELATED"/>
    <property type="match status" value="1"/>
</dbReference>
<evidence type="ECO:0000256" key="3">
    <source>
        <dbReference type="ARBA" id="ARBA00022448"/>
    </source>
</evidence>
<evidence type="ECO:0000256" key="8">
    <source>
        <dbReference type="SAM" id="Phobius"/>
    </source>
</evidence>
<gene>
    <name evidence="9" type="primary">dcuD_2</name>
    <name evidence="9" type="ORF">NCTC12020_01895</name>
</gene>
<evidence type="ECO:0000256" key="2">
    <source>
        <dbReference type="ARBA" id="ARBA00005275"/>
    </source>
</evidence>
<feature type="transmembrane region" description="Helical" evidence="8">
    <location>
        <begin position="91"/>
        <end position="111"/>
    </location>
</feature>
<evidence type="ECO:0000256" key="7">
    <source>
        <dbReference type="ARBA" id="ARBA00023136"/>
    </source>
</evidence>
<keyword evidence="7 8" id="KW-0472">Membrane</keyword>
<name>A0A380NMQ2_9FIRM</name>
<protein>
    <submittedName>
        <fullName evidence="9">Cryptic C4-dicarboxylate transporter DcuD</fullName>
    </submittedName>
</protein>
<feature type="transmembrane region" description="Helical" evidence="8">
    <location>
        <begin position="332"/>
        <end position="359"/>
    </location>
</feature>
<comment type="similarity">
    <text evidence="2">Belongs to the DcuC/DcuD transporter (TC 2.A.61) family.</text>
</comment>